<proteinExistence type="predicted"/>
<evidence type="ECO:0000313" key="3">
    <source>
        <dbReference type="Proteomes" id="UP000800096"/>
    </source>
</evidence>
<organism evidence="2 3">
    <name type="scientific">Ampelomyces quisqualis</name>
    <name type="common">Powdery mildew agent</name>
    <dbReference type="NCBI Taxonomy" id="50730"/>
    <lineage>
        <taxon>Eukaryota</taxon>
        <taxon>Fungi</taxon>
        <taxon>Dikarya</taxon>
        <taxon>Ascomycota</taxon>
        <taxon>Pezizomycotina</taxon>
        <taxon>Dothideomycetes</taxon>
        <taxon>Pleosporomycetidae</taxon>
        <taxon>Pleosporales</taxon>
        <taxon>Pleosporineae</taxon>
        <taxon>Phaeosphaeriaceae</taxon>
        <taxon>Ampelomyces</taxon>
    </lineage>
</organism>
<evidence type="ECO:0000256" key="1">
    <source>
        <dbReference type="SAM" id="Coils"/>
    </source>
</evidence>
<gene>
    <name evidence="2" type="ORF">BDU57DRAFT_414521</name>
</gene>
<feature type="coiled-coil region" evidence="1">
    <location>
        <begin position="43"/>
        <end position="77"/>
    </location>
</feature>
<feature type="non-terminal residue" evidence="2">
    <location>
        <position position="314"/>
    </location>
</feature>
<name>A0A6A5QJV1_AMPQU</name>
<dbReference type="Proteomes" id="UP000800096">
    <property type="component" value="Unassembled WGS sequence"/>
</dbReference>
<accession>A0A6A5QJV1</accession>
<dbReference type="AlphaFoldDB" id="A0A6A5QJV1"/>
<sequence length="314" mass="36364">MTSRGDLQKQLVHIMGVINAQDLKFEDVMPDDMQVHFQYMTELKSARTYIKEVEAREKELQQANAHLLEQLQAKQTEIDDQPAEFKSLKVELQLSENRIEYYKEIAEHEQARTERYERRMEEAIKLQAVADAESRKSKRLEQSLSVCEARTCKLLEKNRAMAERYESQQEEHRKLLGEKDDRIFELTNRINQLEEENLQTVENSEQVTETYDSLLNNIEQESLNATDIINSKSATLEVERRSNDQVYSAIASELAPLSRFYGHAFSVLGIYQSILQDLSSQHSRAVTSIPKSLDAELDSANDQLYAYKHLVADL</sequence>
<dbReference type="EMBL" id="ML979137">
    <property type="protein sequence ID" value="KAF1914764.1"/>
    <property type="molecule type" value="Genomic_DNA"/>
</dbReference>
<feature type="coiled-coil region" evidence="1">
    <location>
        <begin position="176"/>
        <end position="210"/>
    </location>
</feature>
<keyword evidence="3" id="KW-1185">Reference proteome</keyword>
<protein>
    <submittedName>
        <fullName evidence="2">Uncharacterized protein</fullName>
    </submittedName>
</protein>
<evidence type="ECO:0000313" key="2">
    <source>
        <dbReference type="EMBL" id="KAF1914764.1"/>
    </source>
</evidence>
<reference evidence="2" key="1">
    <citation type="journal article" date="2020" name="Stud. Mycol.">
        <title>101 Dothideomycetes genomes: a test case for predicting lifestyles and emergence of pathogens.</title>
        <authorList>
            <person name="Haridas S."/>
            <person name="Albert R."/>
            <person name="Binder M."/>
            <person name="Bloem J."/>
            <person name="Labutti K."/>
            <person name="Salamov A."/>
            <person name="Andreopoulos B."/>
            <person name="Baker S."/>
            <person name="Barry K."/>
            <person name="Bills G."/>
            <person name="Bluhm B."/>
            <person name="Cannon C."/>
            <person name="Castanera R."/>
            <person name="Culley D."/>
            <person name="Daum C."/>
            <person name="Ezra D."/>
            <person name="Gonzalez J."/>
            <person name="Henrissat B."/>
            <person name="Kuo A."/>
            <person name="Liang C."/>
            <person name="Lipzen A."/>
            <person name="Lutzoni F."/>
            <person name="Magnuson J."/>
            <person name="Mondo S."/>
            <person name="Nolan M."/>
            <person name="Ohm R."/>
            <person name="Pangilinan J."/>
            <person name="Park H.-J."/>
            <person name="Ramirez L."/>
            <person name="Alfaro M."/>
            <person name="Sun H."/>
            <person name="Tritt A."/>
            <person name="Yoshinaga Y."/>
            <person name="Zwiers L.-H."/>
            <person name="Turgeon B."/>
            <person name="Goodwin S."/>
            <person name="Spatafora J."/>
            <person name="Crous P."/>
            <person name="Grigoriev I."/>
        </authorList>
    </citation>
    <scope>NUCLEOTIDE SEQUENCE</scope>
    <source>
        <strain evidence="2">HMLAC05119</strain>
    </source>
</reference>
<dbReference type="OrthoDB" id="3777090at2759"/>
<keyword evidence="1" id="KW-0175">Coiled coil</keyword>